<dbReference type="VEuPathDB" id="FungiDB:GGTG_08491"/>
<dbReference type="EnsemblFungi" id="EJT74651">
    <property type="protein sequence ID" value="EJT74651"/>
    <property type="gene ID" value="GGTG_08491"/>
</dbReference>
<organism evidence="2">
    <name type="scientific">Gaeumannomyces tritici (strain R3-111a-1)</name>
    <name type="common">Wheat and barley take-all root rot fungus</name>
    <name type="synonym">Gaeumannomyces graminis var. tritici</name>
    <dbReference type="NCBI Taxonomy" id="644352"/>
    <lineage>
        <taxon>Eukaryota</taxon>
        <taxon>Fungi</taxon>
        <taxon>Dikarya</taxon>
        <taxon>Ascomycota</taxon>
        <taxon>Pezizomycotina</taxon>
        <taxon>Sordariomycetes</taxon>
        <taxon>Sordariomycetidae</taxon>
        <taxon>Magnaporthales</taxon>
        <taxon>Magnaporthaceae</taxon>
        <taxon>Gaeumannomyces</taxon>
    </lineage>
</organism>
<reference evidence="2" key="2">
    <citation type="submission" date="2010-07" db="EMBL/GenBank/DDBJ databases">
        <authorList>
            <consortium name="The Broad Institute Genome Sequencing Platform"/>
            <consortium name="Broad Institute Genome Sequencing Center for Infectious Disease"/>
            <person name="Ma L.-J."/>
            <person name="Dead R."/>
            <person name="Young S."/>
            <person name="Zeng Q."/>
            <person name="Koehrsen M."/>
            <person name="Alvarado L."/>
            <person name="Berlin A."/>
            <person name="Chapman S.B."/>
            <person name="Chen Z."/>
            <person name="Freedman E."/>
            <person name="Gellesch M."/>
            <person name="Goldberg J."/>
            <person name="Griggs A."/>
            <person name="Gujja S."/>
            <person name="Heilman E.R."/>
            <person name="Heiman D."/>
            <person name="Hepburn T."/>
            <person name="Howarth C."/>
            <person name="Jen D."/>
            <person name="Larson L."/>
            <person name="Mehta T."/>
            <person name="Neiman D."/>
            <person name="Pearson M."/>
            <person name="Roberts A."/>
            <person name="Saif S."/>
            <person name="Shea T."/>
            <person name="Shenoy N."/>
            <person name="Sisk P."/>
            <person name="Stolte C."/>
            <person name="Sykes S."/>
            <person name="Walk T."/>
            <person name="White J."/>
            <person name="Yandava C."/>
            <person name="Haas B."/>
            <person name="Nusbaum C."/>
            <person name="Birren B."/>
        </authorList>
    </citation>
    <scope>NUCLEOTIDE SEQUENCE</scope>
    <source>
        <strain evidence="2">R3-111a-1</strain>
    </source>
</reference>
<gene>
    <name evidence="3" type="primary">20348949</name>
    <name evidence="2" type="ORF">GGTG_08491</name>
</gene>
<reference evidence="3" key="5">
    <citation type="submission" date="2018-04" db="UniProtKB">
        <authorList>
            <consortium name="EnsemblFungi"/>
        </authorList>
    </citation>
    <scope>IDENTIFICATION</scope>
    <source>
        <strain evidence="3">R3-111a-1</strain>
    </source>
</reference>
<reference evidence="3" key="4">
    <citation type="journal article" date="2015" name="G3 (Bethesda)">
        <title>Genome sequences of three phytopathogenic species of the Magnaporthaceae family of fungi.</title>
        <authorList>
            <person name="Okagaki L.H."/>
            <person name="Nunes C.C."/>
            <person name="Sailsbery J."/>
            <person name="Clay B."/>
            <person name="Brown D."/>
            <person name="John T."/>
            <person name="Oh Y."/>
            <person name="Young N."/>
            <person name="Fitzgerald M."/>
            <person name="Haas B.J."/>
            <person name="Zeng Q."/>
            <person name="Young S."/>
            <person name="Adiconis X."/>
            <person name="Fan L."/>
            <person name="Levin J.Z."/>
            <person name="Mitchell T.K."/>
            <person name="Okubara P.A."/>
            <person name="Farman M.L."/>
            <person name="Kohn L.M."/>
            <person name="Birren B."/>
            <person name="Ma L.-J."/>
            <person name="Dean R.A."/>
        </authorList>
    </citation>
    <scope>NUCLEOTIDE SEQUENCE</scope>
    <source>
        <strain evidence="3">R3-111a-1</strain>
    </source>
</reference>
<dbReference type="Proteomes" id="UP000006039">
    <property type="component" value="Unassembled WGS sequence"/>
</dbReference>
<proteinExistence type="predicted"/>
<keyword evidence="4" id="KW-1185">Reference proteome</keyword>
<dbReference type="HOGENOM" id="CLU_683424_0_0_1"/>
<accession>J3P4Q4</accession>
<feature type="region of interest" description="Disordered" evidence="1">
    <location>
        <begin position="345"/>
        <end position="379"/>
    </location>
</feature>
<dbReference type="EMBL" id="GL385398">
    <property type="protein sequence ID" value="EJT74651.1"/>
    <property type="molecule type" value="Genomic_DNA"/>
</dbReference>
<reference evidence="2" key="3">
    <citation type="submission" date="2010-09" db="EMBL/GenBank/DDBJ databases">
        <title>Annotation of Gaeumannomyces graminis var. tritici R3-111a-1.</title>
        <authorList>
            <consortium name="The Broad Institute Genome Sequencing Platform"/>
            <person name="Ma L.-J."/>
            <person name="Dead R."/>
            <person name="Young S.K."/>
            <person name="Zeng Q."/>
            <person name="Gargeya S."/>
            <person name="Fitzgerald M."/>
            <person name="Haas B."/>
            <person name="Abouelleil A."/>
            <person name="Alvarado L."/>
            <person name="Arachchi H.M."/>
            <person name="Berlin A."/>
            <person name="Brown A."/>
            <person name="Chapman S.B."/>
            <person name="Chen Z."/>
            <person name="Dunbar C."/>
            <person name="Freedman E."/>
            <person name="Gearin G."/>
            <person name="Gellesch M."/>
            <person name="Goldberg J."/>
            <person name="Griggs A."/>
            <person name="Gujja S."/>
            <person name="Heiman D."/>
            <person name="Howarth C."/>
            <person name="Larson L."/>
            <person name="Lui A."/>
            <person name="MacDonald P.J.P."/>
            <person name="Mehta T."/>
            <person name="Montmayeur A."/>
            <person name="Murphy C."/>
            <person name="Neiman D."/>
            <person name="Pearson M."/>
            <person name="Priest M."/>
            <person name="Roberts A."/>
            <person name="Saif S."/>
            <person name="Shea T."/>
            <person name="Shenoy N."/>
            <person name="Sisk P."/>
            <person name="Stolte C."/>
            <person name="Sykes S."/>
            <person name="Yandava C."/>
            <person name="Wortman J."/>
            <person name="Nusbaum C."/>
            <person name="Birren B."/>
        </authorList>
    </citation>
    <scope>NUCLEOTIDE SEQUENCE</scope>
    <source>
        <strain evidence="2">R3-111a-1</strain>
    </source>
</reference>
<feature type="region of interest" description="Disordered" evidence="1">
    <location>
        <begin position="18"/>
        <end position="56"/>
    </location>
</feature>
<protein>
    <submittedName>
        <fullName evidence="2 3">Uncharacterized protein</fullName>
    </submittedName>
</protein>
<name>J3P4Q4_GAET3</name>
<dbReference type="AlphaFoldDB" id="J3P4Q4"/>
<evidence type="ECO:0000256" key="1">
    <source>
        <dbReference type="SAM" id="MobiDB-lite"/>
    </source>
</evidence>
<evidence type="ECO:0000313" key="2">
    <source>
        <dbReference type="EMBL" id="EJT74651.1"/>
    </source>
</evidence>
<evidence type="ECO:0000313" key="3">
    <source>
        <dbReference type="EnsemblFungi" id="EJT74651"/>
    </source>
</evidence>
<sequence>MSLLSSEKTSVVARQTTSLDLFRSRRRPAHGAAEPRAPGAQAGRLNEAPSSGQRIAGTNYSATIDGWHRLPATRSQVHSTAAGQVTSARPHARTAPRLAGISSHRTTSLSRQNRLDERNGGLASVIFGLCRSLTHVPRGDRGGPQRLGTWPRPGRVRLDCAAAAYVSHDAWRHRCSGAQRPPPARAGRLFNGLSREPKDGSGRSPTSATFLLSKLDGVIYYVNDAPSQVLKEDGRMDGRGQGEMRPEQAGRLQQPGGTSRGARAWVGGAHSRVPPAGTKPKCHQRGGRNQCPVIVAAPPGHSALCYTKGEIPLVGGGGGERAKASARFVSGTNATATAAVRNLGGAQHRRGHGAKGRSAWDDMTDGWTGGQRRRRRRPFRDCPVGWGQQRRWEWVVRLTMGVW</sequence>
<feature type="region of interest" description="Disordered" evidence="1">
    <location>
        <begin position="175"/>
        <end position="206"/>
    </location>
</feature>
<dbReference type="RefSeq" id="XP_009224595.1">
    <property type="nucleotide sequence ID" value="XM_009226331.1"/>
</dbReference>
<evidence type="ECO:0000313" key="4">
    <source>
        <dbReference type="Proteomes" id="UP000006039"/>
    </source>
</evidence>
<feature type="compositionally biased region" description="Basic and acidic residues" evidence="1">
    <location>
        <begin position="231"/>
        <end position="248"/>
    </location>
</feature>
<dbReference type="GeneID" id="20348949"/>
<feature type="region of interest" description="Disordered" evidence="1">
    <location>
        <begin position="231"/>
        <end position="286"/>
    </location>
</feature>
<reference evidence="4" key="1">
    <citation type="submission" date="2010-07" db="EMBL/GenBank/DDBJ databases">
        <title>The genome sequence of Gaeumannomyces graminis var. tritici strain R3-111a-1.</title>
        <authorList>
            <consortium name="The Broad Institute Genome Sequencing Platform"/>
            <person name="Ma L.-J."/>
            <person name="Dead R."/>
            <person name="Young S."/>
            <person name="Zeng Q."/>
            <person name="Koehrsen M."/>
            <person name="Alvarado L."/>
            <person name="Berlin A."/>
            <person name="Chapman S.B."/>
            <person name="Chen Z."/>
            <person name="Freedman E."/>
            <person name="Gellesch M."/>
            <person name="Goldberg J."/>
            <person name="Griggs A."/>
            <person name="Gujja S."/>
            <person name="Heilman E.R."/>
            <person name="Heiman D."/>
            <person name="Hepburn T."/>
            <person name="Howarth C."/>
            <person name="Jen D."/>
            <person name="Larson L."/>
            <person name="Mehta T."/>
            <person name="Neiman D."/>
            <person name="Pearson M."/>
            <person name="Roberts A."/>
            <person name="Saif S."/>
            <person name="Shea T."/>
            <person name="Shenoy N."/>
            <person name="Sisk P."/>
            <person name="Stolte C."/>
            <person name="Sykes S."/>
            <person name="Walk T."/>
            <person name="White J."/>
            <person name="Yandava C."/>
            <person name="Haas B."/>
            <person name="Nusbaum C."/>
            <person name="Birren B."/>
        </authorList>
    </citation>
    <scope>NUCLEOTIDE SEQUENCE [LARGE SCALE GENOMIC DNA]</scope>
    <source>
        <strain evidence="4">R3-111a-1</strain>
    </source>
</reference>